<evidence type="ECO:0000313" key="1">
    <source>
        <dbReference type="EMBL" id="QDT20011.1"/>
    </source>
</evidence>
<sequence length="34" mass="3680">MVSYLWTISFKGKPAGNLEAGLPAEDTLALNLRC</sequence>
<proteinExistence type="predicted"/>
<dbReference type="EMBL" id="CP036266">
    <property type="protein sequence ID" value="QDT20011.1"/>
    <property type="molecule type" value="Genomic_DNA"/>
</dbReference>
<dbReference type="Proteomes" id="UP000320722">
    <property type="component" value="Chromosome"/>
</dbReference>
<dbReference type="EMBL" id="CP036347">
    <property type="protein sequence ID" value="QDU02073.1"/>
    <property type="molecule type" value="Genomic_DNA"/>
</dbReference>
<dbReference type="Proteomes" id="UP000320421">
    <property type="component" value="Chromosome"/>
</dbReference>
<reference evidence="3 4" key="1">
    <citation type="submission" date="2019-02" db="EMBL/GenBank/DDBJ databases">
        <title>Deep-cultivation of Planctomycetes and their phenomic and genomic characterization uncovers novel biology.</title>
        <authorList>
            <person name="Wiegand S."/>
            <person name="Jogler M."/>
            <person name="Boedeker C."/>
            <person name="Pinto D."/>
            <person name="Vollmers J."/>
            <person name="Rivas-Marin E."/>
            <person name="Kohn T."/>
            <person name="Peeters S.H."/>
            <person name="Heuer A."/>
            <person name="Rast P."/>
            <person name="Oberbeckmann S."/>
            <person name="Bunk B."/>
            <person name="Jeske O."/>
            <person name="Meyerdierks A."/>
            <person name="Storesund J.E."/>
            <person name="Kallscheuer N."/>
            <person name="Luecker S."/>
            <person name="Lage O.M."/>
            <person name="Pohl T."/>
            <person name="Merkel B.J."/>
            <person name="Hornburger P."/>
            <person name="Mueller R.-W."/>
            <person name="Bruemmer F."/>
            <person name="Labrenz M."/>
            <person name="Spormann A.M."/>
            <person name="Op den Camp H."/>
            <person name="Overmann J."/>
            <person name="Amann R."/>
            <person name="Jetten M.S.M."/>
            <person name="Mascher T."/>
            <person name="Medema M.H."/>
            <person name="Devos D.P."/>
            <person name="Kaster A.-K."/>
            <person name="Ovreas L."/>
            <person name="Rohde M."/>
            <person name="Galperin M.Y."/>
            <person name="Jogler C."/>
        </authorList>
    </citation>
    <scope>NUCLEOTIDE SEQUENCE [LARGE SCALE GENOMIC DNA]</scope>
    <source>
        <strain evidence="1 3">HG66A1</strain>
        <strain evidence="2 4">V6</strain>
    </source>
</reference>
<evidence type="ECO:0000313" key="2">
    <source>
        <dbReference type="EMBL" id="QDU02073.1"/>
    </source>
</evidence>
<accession>A0A517PKY5</accession>
<evidence type="ECO:0000313" key="3">
    <source>
        <dbReference type="Proteomes" id="UP000320421"/>
    </source>
</evidence>
<organism evidence="1 3">
    <name type="scientific">Gimesia chilikensis</name>
    <dbReference type="NCBI Taxonomy" id="2605989"/>
    <lineage>
        <taxon>Bacteria</taxon>
        <taxon>Pseudomonadati</taxon>
        <taxon>Planctomycetota</taxon>
        <taxon>Planctomycetia</taxon>
        <taxon>Planctomycetales</taxon>
        <taxon>Planctomycetaceae</taxon>
        <taxon>Gimesia</taxon>
    </lineage>
</organism>
<gene>
    <name evidence="1" type="ORF">HG66A1_17840</name>
    <name evidence="2" type="ORF">V6x_17610</name>
</gene>
<name>A0A517PKY5_9PLAN</name>
<dbReference type="AlphaFoldDB" id="A0A517PKY5"/>
<protein>
    <submittedName>
        <fullName evidence="1">Uncharacterized protein</fullName>
    </submittedName>
</protein>
<evidence type="ECO:0000313" key="4">
    <source>
        <dbReference type="Proteomes" id="UP000320722"/>
    </source>
</evidence>
<accession>A0A517W9Z0</accession>
<keyword evidence="3" id="KW-1185">Reference proteome</keyword>